<evidence type="ECO:0000259" key="5">
    <source>
        <dbReference type="SMART" id="SM00499"/>
    </source>
</evidence>
<keyword evidence="2" id="KW-1015">Disulfide bond</keyword>
<accession>A0AAV2FSH5</accession>
<feature type="chain" id="PRO_5043718655" description="Non-specific lipid-transfer protein" evidence="4">
    <location>
        <begin position="27"/>
        <end position="108"/>
    </location>
</feature>
<dbReference type="GO" id="GO:0006869">
    <property type="term" value="P:lipid transport"/>
    <property type="evidence" value="ECO:0007669"/>
    <property type="project" value="InterPro"/>
</dbReference>
<keyword evidence="3" id="KW-0446">Lipid-binding</keyword>
<dbReference type="EMBL" id="OZ034820">
    <property type="protein sequence ID" value="CAL1400962.1"/>
    <property type="molecule type" value="Genomic_DNA"/>
</dbReference>
<comment type="function">
    <text evidence="3">Plant non-specific lipid-transfer proteins transfer phospholipids as well as galactolipids across membranes. May play a role in wax or cutin deposition in the cell walls of expanding epidermal cells and certain secretory tissues.</text>
</comment>
<organism evidence="6 7">
    <name type="scientific">Linum trigynum</name>
    <dbReference type="NCBI Taxonomy" id="586398"/>
    <lineage>
        <taxon>Eukaryota</taxon>
        <taxon>Viridiplantae</taxon>
        <taxon>Streptophyta</taxon>
        <taxon>Embryophyta</taxon>
        <taxon>Tracheophyta</taxon>
        <taxon>Spermatophyta</taxon>
        <taxon>Magnoliopsida</taxon>
        <taxon>eudicotyledons</taxon>
        <taxon>Gunneridae</taxon>
        <taxon>Pentapetalae</taxon>
        <taxon>rosids</taxon>
        <taxon>fabids</taxon>
        <taxon>Malpighiales</taxon>
        <taxon>Linaceae</taxon>
        <taxon>Linum</taxon>
    </lineage>
</organism>
<dbReference type="GO" id="GO:0008289">
    <property type="term" value="F:lipid binding"/>
    <property type="evidence" value="ECO:0007669"/>
    <property type="project" value="UniProtKB-KW"/>
</dbReference>
<name>A0AAV2FSH5_9ROSI</name>
<evidence type="ECO:0000256" key="2">
    <source>
        <dbReference type="ARBA" id="ARBA00023157"/>
    </source>
</evidence>
<protein>
    <recommendedName>
        <fullName evidence="3">Non-specific lipid-transfer protein</fullName>
    </recommendedName>
</protein>
<dbReference type="PANTHER" id="PTHR33076">
    <property type="entry name" value="NON-SPECIFIC LIPID-TRANSFER PROTEIN 2-RELATED"/>
    <property type="match status" value="1"/>
</dbReference>
<comment type="similarity">
    <text evidence="1 3">Belongs to the plant LTP family.</text>
</comment>
<dbReference type="InterPro" id="IPR016140">
    <property type="entry name" value="Bifunc_inhib/LTP/seed_store"/>
</dbReference>
<evidence type="ECO:0000313" key="6">
    <source>
        <dbReference type="EMBL" id="CAL1400962.1"/>
    </source>
</evidence>
<reference evidence="6 7" key="1">
    <citation type="submission" date="2024-04" db="EMBL/GenBank/DDBJ databases">
        <authorList>
            <person name="Fracassetti M."/>
        </authorList>
    </citation>
    <scope>NUCLEOTIDE SEQUENCE [LARGE SCALE GENOMIC DNA]</scope>
</reference>
<dbReference type="Pfam" id="PF00234">
    <property type="entry name" value="Tryp_alpha_amyl"/>
    <property type="match status" value="1"/>
</dbReference>
<dbReference type="InterPro" id="IPR036312">
    <property type="entry name" value="Bifun_inhib/LTP/seed_sf"/>
</dbReference>
<dbReference type="SUPFAM" id="SSF47699">
    <property type="entry name" value="Bifunctional inhibitor/lipid-transfer protein/seed storage 2S albumin"/>
    <property type="match status" value="1"/>
</dbReference>
<dbReference type="SMART" id="SM00499">
    <property type="entry name" value="AAI"/>
    <property type="match status" value="1"/>
</dbReference>
<sequence>MAATKLQVFVALMVVMVASRQPAANGAVTCGLVASSVAPCLNYITRKGPLVASCCGGVRSLNGAASSTPARREACHCLKTIAGSVPGINYSIAGGIPGRCNVRLPFPM</sequence>
<evidence type="ECO:0000256" key="4">
    <source>
        <dbReference type="SAM" id="SignalP"/>
    </source>
</evidence>
<evidence type="ECO:0000256" key="3">
    <source>
        <dbReference type="RuleBase" id="RU000628"/>
    </source>
</evidence>
<keyword evidence="3" id="KW-0813">Transport</keyword>
<dbReference type="CDD" id="cd01960">
    <property type="entry name" value="nsLTP1"/>
    <property type="match status" value="1"/>
</dbReference>
<gene>
    <name evidence="6" type="ORF">LTRI10_LOCUS41051</name>
</gene>
<feature type="signal peptide" evidence="4">
    <location>
        <begin position="1"/>
        <end position="26"/>
    </location>
</feature>
<dbReference type="InterPro" id="IPR000528">
    <property type="entry name" value="Plant_nsLTP"/>
</dbReference>
<dbReference type="PRINTS" id="PR00382">
    <property type="entry name" value="LIPIDTRNSFER"/>
</dbReference>
<evidence type="ECO:0000313" key="7">
    <source>
        <dbReference type="Proteomes" id="UP001497516"/>
    </source>
</evidence>
<dbReference type="AlphaFoldDB" id="A0AAV2FSH5"/>
<keyword evidence="7" id="KW-1185">Reference proteome</keyword>
<feature type="domain" description="Bifunctional inhibitor/plant lipid transfer protein/seed storage helical" evidence="5">
    <location>
        <begin position="30"/>
        <end position="106"/>
    </location>
</feature>
<dbReference type="Gene3D" id="1.10.110.10">
    <property type="entry name" value="Plant lipid-transfer and hydrophobic proteins"/>
    <property type="match status" value="1"/>
</dbReference>
<proteinExistence type="inferred from homology"/>
<dbReference type="Proteomes" id="UP001497516">
    <property type="component" value="Chromosome 7"/>
</dbReference>
<evidence type="ECO:0000256" key="1">
    <source>
        <dbReference type="ARBA" id="ARBA00009748"/>
    </source>
</evidence>
<keyword evidence="4" id="KW-0732">Signal</keyword>